<reference evidence="3 4" key="1">
    <citation type="submission" date="2018-06" db="EMBL/GenBank/DDBJ databases">
        <title>Genome Sequence of the Brown Rot Fungal Pathogen Monilinia fructigena.</title>
        <authorList>
            <person name="Landi L."/>
            <person name="De Miccolis Angelini R.M."/>
            <person name="Pollastro S."/>
            <person name="Abate D."/>
            <person name="Faretra F."/>
            <person name="Romanazzi G."/>
        </authorList>
    </citation>
    <scope>NUCLEOTIDE SEQUENCE [LARGE SCALE GENOMIC DNA]</scope>
    <source>
        <strain evidence="3 4">Mfrg269</strain>
    </source>
</reference>
<dbReference type="InterPro" id="IPR029063">
    <property type="entry name" value="SAM-dependent_MTases_sf"/>
</dbReference>
<dbReference type="AlphaFoldDB" id="A0A395J2H1"/>
<dbReference type="Pfam" id="PF13649">
    <property type="entry name" value="Methyltransf_25"/>
    <property type="match status" value="1"/>
</dbReference>
<dbReference type="EMBL" id="QKRW01000006">
    <property type="protein sequence ID" value="RAL66695.1"/>
    <property type="molecule type" value="Genomic_DNA"/>
</dbReference>
<comment type="caution">
    <text evidence="3">The sequence shown here is derived from an EMBL/GenBank/DDBJ whole genome shotgun (WGS) entry which is preliminary data.</text>
</comment>
<feature type="domain" description="Methyltransferase" evidence="2">
    <location>
        <begin position="28"/>
        <end position="117"/>
    </location>
</feature>
<accession>A0A395J2H1</accession>
<sequence>MKKLIATTHSRSPPSKKAISLLDPASKVLDVGCGTGAPVSELLSEAGLEVIGFDIAPKMVELAQQRAKGTFSVSDMVEFKVEDTFSGVFMIFAHLQLSYAAVHAAVYKYVSALKPGGVFVFGQMPSDTYVKDEDNSSYDETRTYVEDYNAPFMGEPLPTFMMKIVSETIDDFQPDNEICEPEKQQYIIARRPMEGNIVEPQPSPRKELKINDDKDLAMYYLVIMTTRYNSGGYCRPFRPGGCSKAWNFQKCIYQDYLSRKSIT</sequence>
<dbReference type="PANTHER" id="PTHR43861">
    <property type="entry name" value="TRANS-ACONITATE 2-METHYLTRANSFERASE-RELATED"/>
    <property type="match status" value="1"/>
</dbReference>
<keyword evidence="4" id="KW-1185">Reference proteome</keyword>
<evidence type="ECO:0000313" key="4">
    <source>
        <dbReference type="Proteomes" id="UP000249056"/>
    </source>
</evidence>
<dbReference type="InterPro" id="IPR041698">
    <property type="entry name" value="Methyltransf_25"/>
</dbReference>
<dbReference type="Proteomes" id="UP000249056">
    <property type="component" value="Unassembled WGS sequence"/>
</dbReference>
<evidence type="ECO:0000313" key="3">
    <source>
        <dbReference type="EMBL" id="RAL66695.1"/>
    </source>
</evidence>
<proteinExistence type="predicted"/>
<evidence type="ECO:0000259" key="2">
    <source>
        <dbReference type="Pfam" id="PF13649"/>
    </source>
</evidence>
<evidence type="ECO:0000256" key="1">
    <source>
        <dbReference type="ARBA" id="ARBA00022679"/>
    </source>
</evidence>
<protein>
    <recommendedName>
        <fullName evidence="2">Methyltransferase domain-containing protein</fullName>
    </recommendedName>
</protein>
<name>A0A395J2H1_9HELO</name>
<dbReference type="GO" id="GO:0016740">
    <property type="term" value="F:transferase activity"/>
    <property type="evidence" value="ECO:0007669"/>
    <property type="project" value="UniProtKB-KW"/>
</dbReference>
<gene>
    <name evidence="3" type="ORF">DID88_006375</name>
</gene>
<organism evidence="3 4">
    <name type="scientific">Monilinia fructigena</name>
    <dbReference type="NCBI Taxonomy" id="38457"/>
    <lineage>
        <taxon>Eukaryota</taxon>
        <taxon>Fungi</taxon>
        <taxon>Dikarya</taxon>
        <taxon>Ascomycota</taxon>
        <taxon>Pezizomycotina</taxon>
        <taxon>Leotiomycetes</taxon>
        <taxon>Helotiales</taxon>
        <taxon>Sclerotiniaceae</taxon>
        <taxon>Monilinia</taxon>
    </lineage>
</organism>
<dbReference type="OrthoDB" id="540004at2759"/>
<dbReference type="Gene3D" id="3.40.50.150">
    <property type="entry name" value="Vaccinia Virus protein VP39"/>
    <property type="match status" value="1"/>
</dbReference>
<dbReference type="CDD" id="cd02440">
    <property type="entry name" value="AdoMet_MTases"/>
    <property type="match status" value="1"/>
</dbReference>
<keyword evidence="1" id="KW-0808">Transferase</keyword>
<dbReference type="SUPFAM" id="SSF53335">
    <property type="entry name" value="S-adenosyl-L-methionine-dependent methyltransferases"/>
    <property type="match status" value="1"/>
</dbReference>